<name>A0A1S6GKV7_9MYCO</name>
<reference evidence="1" key="1">
    <citation type="submission" date="2016-12" db="EMBL/GenBank/DDBJ databases">
        <title>Complete plasmid sequence carrying type IV-like and type VII secretion systems from an atypical mycobacteria strain.</title>
        <authorList>
            <person name="Morgado S."/>
            <person name="Marin M."/>
            <person name="Fonseca E."/>
            <person name="Freitas F."/>
            <person name="Vicente A.C."/>
        </authorList>
    </citation>
    <scope>NUCLEOTIDE SEQUENCE</scope>
    <source>
        <strain evidence="1">CBMA 213</strain>
        <plasmid evidence="1">pCBMA213_2</plasmid>
    </source>
</reference>
<dbReference type="RefSeq" id="WP_155909830.1">
    <property type="nucleotide sequence ID" value="NZ_KY349138.1"/>
</dbReference>
<sequence>MHQLTIDRPGQSASVTDHDDFQDAHRALIAYVVGADYYLHALDNTTAATTYEMLIVPENHGGPTITGLAIIEQRTAVELPVSAPYFAACEARRWITDHQVDWDFGDPRRYPVAVLSMAQGEARYTLRAGALITEAASLAGATESAPPKLNTLEAVRRNAIENTASVTSPAQIATAVQQLLPAGATAQQAAALTWYYALIQWGVNAS</sequence>
<dbReference type="EMBL" id="KY349138">
    <property type="protein sequence ID" value="AQS22505.1"/>
    <property type="molecule type" value="Genomic_DNA"/>
</dbReference>
<proteinExistence type="predicted"/>
<organism evidence="1">
    <name type="scientific">Mycolicibacterium sp. CBMA 213</name>
    <dbReference type="NCBI Taxonomy" id="1968788"/>
    <lineage>
        <taxon>Bacteria</taxon>
        <taxon>Bacillati</taxon>
        <taxon>Actinomycetota</taxon>
        <taxon>Actinomycetes</taxon>
        <taxon>Mycobacteriales</taxon>
        <taxon>Mycobacteriaceae</taxon>
        <taxon>Mycolicibacterium</taxon>
    </lineage>
</organism>
<protein>
    <submittedName>
        <fullName evidence="1">Uncharacterized protein</fullName>
    </submittedName>
</protein>
<keyword evidence="1" id="KW-0614">Plasmid</keyword>
<gene>
    <name evidence="1" type="ORF">pCBMA213_2_00141</name>
</gene>
<evidence type="ECO:0000313" key="1">
    <source>
        <dbReference type="EMBL" id="AQS22505.1"/>
    </source>
</evidence>
<accession>A0A1S6GKV7</accession>
<dbReference type="AlphaFoldDB" id="A0A1S6GKV7"/>
<geneLocation type="plasmid" evidence="1">
    <name>pCBMA213_2</name>
</geneLocation>